<dbReference type="Proteomes" id="UP000836387">
    <property type="component" value="Unassembled WGS sequence"/>
</dbReference>
<organism evidence="1 2">
    <name type="scientific">Clonostachys rosea f. rosea IK726</name>
    <dbReference type="NCBI Taxonomy" id="1349383"/>
    <lineage>
        <taxon>Eukaryota</taxon>
        <taxon>Fungi</taxon>
        <taxon>Dikarya</taxon>
        <taxon>Ascomycota</taxon>
        <taxon>Pezizomycotina</taxon>
        <taxon>Sordariomycetes</taxon>
        <taxon>Hypocreomycetidae</taxon>
        <taxon>Hypocreales</taxon>
        <taxon>Bionectriaceae</taxon>
        <taxon>Clonostachys</taxon>
    </lineage>
</organism>
<accession>A0ACA9TF97</accession>
<evidence type="ECO:0000313" key="2">
    <source>
        <dbReference type="Proteomes" id="UP000836387"/>
    </source>
</evidence>
<protein>
    <submittedName>
        <fullName evidence="1">Uncharacterized protein</fullName>
    </submittedName>
</protein>
<sequence length="167" mass="18612">MGALAIGCILQLGFMAYGGFATYYPMMRLPKDRKEVGAYVYPCTTIGTIGLVLGLIVCSHVVESKTIKKKNTPCNSLNTTMVWLQQGKTGNDQSVDSYAVIFTKGENPIITSKRSTSGRMRRTLSQRHLLGVRNDCLYDGHNMRIRHTVRWIPRAAHPRNAQVTPNP</sequence>
<gene>
    <name evidence="1" type="ORF">CRV2_00009955</name>
</gene>
<keyword evidence="2" id="KW-1185">Reference proteome</keyword>
<name>A0ACA9TF97_BIOOC</name>
<comment type="caution">
    <text evidence="1">The sequence shown here is derived from an EMBL/GenBank/DDBJ whole genome shotgun (WGS) entry which is preliminary data.</text>
</comment>
<reference evidence="1" key="1">
    <citation type="submission" date="2020-04" db="EMBL/GenBank/DDBJ databases">
        <authorList>
            <person name="Broberg M."/>
        </authorList>
    </citation>
    <scope>NUCLEOTIDE SEQUENCE</scope>
</reference>
<evidence type="ECO:0000313" key="1">
    <source>
        <dbReference type="EMBL" id="CAG9939630.1"/>
    </source>
</evidence>
<proteinExistence type="predicted"/>
<dbReference type="EMBL" id="CADEHS020000004">
    <property type="protein sequence ID" value="CAG9939630.1"/>
    <property type="molecule type" value="Genomic_DNA"/>
</dbReference>
<reference evidence="1" key="2">
    <citation type="submission" date="2021-10" db="EMBL/GenBank/DDBJ databases">
        <authorList>
            <person name="Piombo E."/>
        </authorList>
    </citation>
    <scope>NUCLEOTIDE SEQUENCE</scope>
</reference>